<evidence type="ECO:0000313" key="1">
    <source>
        <dbReference type="EMBL" id="BAY55559.1"/>
    </source>
</evidence>
<organism evidence="1 2">
    <name type="scientific">Leptolyngbya boryana NIES-2135</name>
    <dbReference type="NCBI Taxonomy" id="1973484"/>
    <lineage>
        <taxon>Bacteria</taxon>
        <taxon>Bacillati</taxon>
        <taxon>Cyanobacteriota</taxon>
        <taxon>Cyanophyceae</taxon>
        <taxon>Leptolyngbyales</taxon>
        <taxon>Leptolyngbyaceae</taxon>
        <taxon>Leptolyngbya group</taxon>
        <taxon>Leptolyngbya</taxon>
    </lineage>
</organism>
<evidence type="ECO:0000313" key="2">
    <source>
        <dbReference type="Proteomes" id="UP000217895"/>
    </source>
</evidence>
<gene>
    <name evidence="1" type="ORF">NIES2135_23830</name>
</gene>
<accession>A0A1Z4JFM3</accession>
<dbReference type="Pfam" id="PF26132">
    <property type="entry name" value="UPF0367"/>
    <property type="match status" value="1"/>
</dbReference>
<proteinExistence type="predicted"/>
<reference evidence="1 2" key="1">
    <citation type="submission" date="2017-06" db="EMBL/GenBank/DDBJ databases">
        <title>Genome sequencing of cyanobaciteial culture collection at National Institute for Environmental Studies (NIES).</title>
        <authorList>
            <person name="Hirose Y."/>
            <person name="Shimura Y."/>
            <person name="Fujisawa T."/>
            <person name="Nakamura Y."/>
            <person name="Kawachi M."/>
        </authorList>
    </citation>
    <scope>NUCLEOTIDE SEQUENCE [LARGE SCALE GENOMIC DNA]</scope>
    <source>
        <strain evidence="1 2">NIES-2135</strain>
    </source>
</reference>
<dbReference type="EMBL" id="AP018203">
    <property type="protein sequence ID" value="BAY55559.1"/>
    <property type="molecule type" value="Genomic_DNA"/>
</dbReference>
<dbReference type="AlphaFoldDB" id="A0A1Z4JFM3"/>
<protein>
    <submittedName>
        <fullName evidence="1">Uncharacterized protein</fullName>
    </submittedName>
</protein>
<dbReference type="NCBIfam" id="NF010236">
    <property type="entry name" value="PRK13683.1"/>
    <property type="match status" value="1"/>
</dbReference>
<dbReference type="InterPro" id="IPR020885">
    <property type="entry name" value="UPF0367"/>
</dbReference>
<dbReference type="Proteomes" id="UP000217895">
    <property type="component" value="Chromosome"/>
</dbReference>
<name>A0A1Z4JFM3_LEPBY</name>
<keyword evidence="2" id="KW-1185">Reference proteome</keyword>
<sequence length="88" mass="9431">MFILELTLKGTPIGLSFHRKSAEDAEATYQEIIGAMKAPGELLEFTCDRQTDKKIAVFADSIAAVQMYEKSSAAASGRPAGFFAVAAE</sequence>